<dbReference type="NCBIfam" id="TIGR03621">
    <property type="entry name" value="F420_MSMEG_2516"/>
    <property type="match status" value="1"/>
</dbReference>
<evidence type="ECO:0007829" key="8">
    <source>
        <dbReference type="PDB" id="9G64"/>
    </source>
</evidence>
<evidence type="ECO:0000256" key="1">
    <source>
        <dbReference type="ARBA" id="ARBA00022630"/>
    </source>
</evidence>
<dbReference type="InterPro" id="IPR050172">
    <property type="entry name" value="SsuD_RutA_monooxygenase"/>
</dbReference>
<dbReference type="InterPro" id="IPR011251">
    <property type="entry name" value="Luciferase-like_dom"/>
</dbReference>
<dbReference type="Gene3D" id="3.20.20.30">
    <property type="entry name" value="Luciferase-like domain"/>
    <property type="match status" value="2"/>
</dbReference>
<dbReference type="EMBL" id="VIWT01000001">
    <property type="protein sequence ID" value="TWF96898.1"/>
    <property type="molecule type" value="Genomic_DNA"/>
</dbReference>
<evidence type="ECO:0000256" key="4">
    <source>
        <dbReference type="ARBA" id="ARBA00023033"/>
    </source>
</evidence>
<dbReference type="PDB" id="9GNC">
    <property type="method" value="X-ray"/>
    <property type="resolution" value="1.65 A"/>
    <property type="chains" value="A/B=1-284"/>
</dbReference>
<evidence type="ECO:0000259" key="5">
    <source>
        <dbReference type="Pfam" id="PF00296"/>
    </source>
</evidence>
<keyword evidence="2" id="KW-0288">FMN</keyword>
<evidence type="ECO:0000256" key="3">
    <source>
        <dbReference type="ARBA" id="ARBA00023002"/>
    </source>
</evidence>
<sequence>MTTLRPFRFGVNLVPTPGVSSWRETCRTAEQSGYDVIAVPDHLGVHSPFIAMMAAAAVTERVQLTTFVLNSAFWNPVLLARDLLTAHELTGGRVEAGLGTGYVRAEFETAGLDWGTAGTRVTRLADTLAALRTLAVPTPLMVGGNGDRVLGLAAEHADTVSFSGATLTPGSARGTLRMITAEAMDERVAFFAERAGERDSQVERNTLVQSVIATDDRAATAKAMRSRMPYLTAEQILQLPTLLIGTPAQMAETLLERRERFGFSYVCVQERYLAAFAPVIGLLGSARG</sequence>
<dbReference type="Proteomes" id="UP000317940">
    <property type="component" value="Unassembled WGS sequence"/>
</dbReference>
<name>A0A561UC02_9ACTN</name>
<dbReference type="AlphaFoldDB" id="A0A561UC02"/>
<dbReference type="PANTHER" id="PTHR42847:SF4">
    <property type="entry name" value="ALKANESULFONATE MONOOXYGENASE-RELATED"/>
    <property type="match status" value="1"/>
</dbReference>
<dbReference type="GO" id="GO:0046306">
    <property type="term" value="P:alkanesulfonate catabolic process"/>
    <property type="evidence" value="ECO:0007669"/>
    <property type="project" value="TreeGrafter"/>
</dbReference>
<keyword evidence="4" id="KW-0503">Monooxygenase</keyword>
<gene>
    <name evidence="6" type="ORF">FHX73_11672</name>
</gene>
<dbReference type="GO" id="GO:0008726">
    <property type="term" value="F:alkanesulfonate monooxygenase activity"/>
    <property type="evidence" value="ECO:0007669"/>
    <property type="project" value="TreeGrafter"/>
</dbReference>
<dbReference type="InterPro" id="IPR019923">
    <property type="entry name" value="Lucif-like_OxRdtase_MSMEG_2516"/>
</dbReference>
<evidence type="ECO:0000313" key="6">
    <source>
        <dbReference type="EMBL" id="TWF96898.1"/>
    </source>
</evidence>
<dbReference type="SUPFAM" id="SSF51679">
    <property type="entry name" value="Bacterial luciferase-like"/>
    <property type="match status" value="1"/>
</dbReference>
<keyword evidence="3" id="KW-0560">Oxidoreductase</keyword>
<reference evidence="6 7" key="1">
    <citation type="submission" date="2019-06" db="EMBL/GenBank/DDBJ databases">
        <title>Sequencing the genomes of 1000 actinobacteria strains.</title>
        <authorList>
            <person name="Klenk H.-P."/>
        </authorList>
    </citation>
    <scope>NUCLEOTIDE SEQUENCE [LARGE SCALE GENOMIC DNA]</scope>
    <source>
        <strain evidence="6 7">DSM 44826</strain>
    </source>
</reference>
<dbReference type="PDB" id="9GND">
    <property type="method" value="X-ray"/>
    <property type="resolution" value="1.80 A"/>
    <property type="chains" value="A/B=1-288"/>
</dbReference>
<evidence type="ECO:0007829" key="9">
    <source>
        <dbReference type="PDB" id="9GKH"/>
    </source>
</evidence>
<dbReference type="PDB" id="9GM0">
    <property type="method" value="X-ray"/>
    <property type="resolution" value="1.65 A"/>
    <property type="chains" value="A/B=1-288"/>
</dbReference>
<dbReference type="PDB" id="9G64">
    <property type="method" value="X-ray"/>
    <property type="resolution" value="1.65 A"/>
    <property type="chains" value="A/B=1-288"/>
</dbReference>
<dbReference type="PANTHER" id="PTHR42847">
    <property type="entry name" value="ALKANESULFONATE MONOOXYGENASE"/>
    <property type="match status" value="1"/>
</dbReference>
<feature type="domain" description="Luciferase-like" evidence="5">
    <location>
        <begin position="6"/>
        <end position="256"/>
    </location>
</feature>
<proteinExistence type="evidence at protein level"/>
<organism evidence="6 7">
    <name type="scientific">Kitasatospora viridis</name>
    <dbReference type="NCBI Taxonomy" id="281105"/>
    <lineage>
        <taxon>Bacteria</taxon>
        <taxon>Bacillati</taxon>
        <taxon>Actinomycetota</taxon>
        <taxon>Actinomycetes</taxon>
        <taxon>Kitasatosporales</taxon>
        <taxon>Streptomycetaceae</taxon>
        <taxon>Kitasatospora</taxon>
    </lineage>
</organism>
<dbReference type="RefSeq" id="WP_145903191.1">
    <property type="nucleotide sequence ID" value="NZ_BAAAMZ010000042.1"/>
</dbReference>
<evidence type="ECO:0000256" key="2">
    <source>
        <dbReference type="ARBA" id="ARBA00022643"/>
    </source>
</evidence>
<keyword evidence="8 9" id="KW-0002">3D-structure</keyword>
<dbReference type="SMR" id="A0A561UC02"/>
<evidence type="ECO:0000313" key="7">
    <source>
        <dbReference type="Proteomes" id="UP000317940"/>
    </source>
</evidence>
<accession>A0A561UC02</accession>
<keyword evidence="1" id="KW-0285">Flavoprotein</keyword>
<dbReference type="Pfam" id="PF00296">
    <property type="entry name" value="Bac_luciferase"/>
    <property type="match status" value="1"/>
</dbReference>
<dbReference type="InterPro" id="IPR036661">
    <property type="entry name" value="Luciferase-like_sf"/>
</dbReference>
<protein>
    <submittedName>
        <fullName evidence="6">Putative F420-dependent oxidoreductase</fullName>
    </submittedName>
</protein>
<dbReference type="OrthoDB" id="4288123at2"/>
<keyword evidence="7" id="KW-1185">Reference proteome</keyword>
<dbReference type="PDB" id="9GKH">
    <property type="method" value="X-ray"/>
    <property type="resolution" value="1.70 A"/>
    <property type="chains" value="A/B=1-288"/>
</dbReference>
<reference evidence="8 9" key="2">
    <citation type="journal article" date="2025" name="Nat. Commun.">
        <title>Tandem ketone reduction in pepstatin biosynthesis reveals an F&amp;lt;sub&amp;gt;420&amp;lt;/sub&amp;gt;H&amp;lt;sub&amp;gt;2&amp;lt;/sub&amp;gt;-dependent statine pathway.</title>
        <authorList>
            <person name="Mo J."/>
            <person name="Sikandar A."/>
            <person name="Zhao H."/>
            <person name="Bashiri G."/>
            <person name="Huo L."/>
            <person name="Empting M."/>
            <person name="Muller R."/>
            <person name="Fu C."/>
        </authorList>
    </citation>
    <scope>X-RAY CRYSTALLOGRAPHY (1.65 ANGSTROMS)</scope>
</reference>
<comment type="caution">
    <text evidence="6">The sequence shown here is derived from an EMBL/GenBank/DDBJ whole genome shotgun (WGS) entry which is preliminary data.</text>
</comment>